<dbReference type="SUPFAM" id="SSF54909">
    <property type="entry name" value="Dimeric alpha+beta barrel"/>
    <property type="match status" value="1"/>
</dbReference>
<accession>A0ABN1V8P0</accession>
<dbReference type="Pfam" id="PF03992">
    <property type="entry name" value="ABM"/>
    <property type="match status" value="1"/>
</dbReference>
<dbReference type="Gene3D" id="3.30.70.100">
    <property type="match status" value="1"/>
</dbReference>
<dbReference type="EMBL" id="BAAALM010000005">
    <property type="protein sequence ID" value="GAA1199997.1"/>
    <property type="molecule type" value="Genomic_DNA"/>
</dbReference>
<dbReference type="PANTHER" id="PTHR34474">
    <property type="entry name" value="SIGNAL TRANSDUCTION PROTEIN TRAP"/>
    <property type="match status" value="1"/>
</dbReference>
<dbReference type="Proteomes" id="UP001500467">
    <property type="component" value="Unassembled WGS sequence"/>
</dbReference>
<dbReference type="InterPro" id="IPR050404">
    <property type="entry name" value="Heme-degrading_MO"/>
</dbReference>
<dbReference type="PANTHER" id="PTHR34474:SF2">
    <property type="entry name" value="SIGNAL TRANSDUCTION PROTEIN TRAP"/>
    <property type="match status" value="1"/>
</dbReference>
<evidence type="ECO:0000256" key="1">
    <source>
        <dbReference type="SAM" id="MobiDB-lite"/>
    </source>
</evidence>
<protein>
    <recommendedName>
        <fullName evidence="2">ABM domain-containing protein</fullName>
    </recommendedName>
</protein>
<evidence type="ECO:0000313" key="3">
    <source>
        <dbReference type="EMBL" id="GAA1199997.1"/>
    </source>
</evidence>
<evidence type="ECO:0000313" key="4">
    <source>
        <dbReference type="Proteomes" id="UP001500467"/>
    </source>
</evidence>
<sequence>MACRSGQGVDDGANTRHRSVSDTPQRAGLGRCGATPLASTLGTMAVVKINAIEVPEGAGPELEKRFAARKGSVDNAPGFLGFELLRPVSGENRYFVYTKWETEEDYQAWAQGGAKEAHAGEQQKPVSSGANLLEFEVVLGSSPGSDE</sequence>
<name>A0ABN1V8P0_9PSEU</name>
<gene>
    <name evidence="3" type="ORF">GCM10009675_14990</name>
</gene>
<organism evidence="3 4">
    <name type="scientific">Prauserella alba</name>
    <dbReference type="NCBI Taxonomy" id="176898"/>
    <lineage>
        <taxon>Bacteria</taxon>
        <taxon>Bacillati</taxon>
        <taxon>Actinomycetota</taxon>
        <taxon>Actinomycetes</taxon>
        <taxon>Pseudonocardiales</taxon>
        <taxon>Pseudonocardiaceae</taxon>
        <taxon>Prauserella</taxon>
    </lineage>
</organism>
<reference evidence="3 4" key="1">
    <citation type="journal article" date="2019" name="Int. J. Syst. Evol. Microbiol.">
        <title>The Global Catalogue of Microorganisms (GCM) 10K type strain sequencing project: providing services to taxonomists for standard genome sequencing and annotation.</title>
        <authorList>
            <consortium name="The Broad Institute Genomics Platform"/>
            <consortium name="The Broad Institute Genome Sequencing Center for Infectious Disease"/>
            <person name="Wu L."/>
            <person name="Ma J."/>
        </authorList>
    </citation>
    <scope>NUCLEOTIDE SEQUENCE [LARGE SCALE GENOMIC DNA]</scope>
    <source>
        <strain evidence="3 4">JCM 13022</strain>
    </source>
</reference>
<evidence type="ECO:0000259" key="2">
    <source>
        <dbReference type="PROSITE" id="PS51725"/>
    </source>
</evidence>
<dbReference type="InterPro" id="IPR007138">
    <property type="entry name" value="ABM_dom"/>
</dbReference>
<proteinExistence type="predicted"/>
<dbReference type="InterPro" id="IPR011008">
    <property type="entry name" value="Dimeric_a/b-barrel"/>
</dbReference>
<comment type="caution">
    <text evidence="3">The sequence shown here is derived from an EMBL/GenBank/DDBJ whole genome shotgun (WGS) entry which is preliminary data.</text>
</comment>
<keyword evidence="4" id="KW-1185">Reference proteome</keyword>
<feature type="domain" description="ABM" evidence="2">
    <location>
        <begin position="46"/>
        <end position="135"/>
    </location>
</feature>
<dbReference type="PROSITE" id="PS51725">
    <property type="entry name" value="ABM"/>
    <property type="match status" value="1"/>
</dbReference>
<feature type="region of interest" description="Disordered" evidence="1">
    <location>
        <begin position="1"/>
        <end position="31"/>
    </location>
</feature>